<dbReference type="SUPFAM" id="SSF56601">
    <property type="entry name" value="beta-lactamase/transpeptidase-like"/>
    <property type="match status" value="1"/>
</dbReference>
<dbReference type="Proteomes" id="UP000748308">
    <property type="component" value="Unassembled WGS sequence"/>
</dbReference>
<dbReference type="PANTHER" id="PTHR30627">
    <property type="entry name" value="PEPTIDOGLYCAN D,D-TRANSPEPTIDASE"/>
    <property type="match status" value="1"/>
</dbReference>
<dbReference type="GO" id="GO:0071555">
    <property type="term" value="P:cell wall organization"/>
    <property type="evidence" value="ECO:0007669"/>
    <property type="project" value="TreeGrafter"/>
</dbReference>
<gene>
    <name evidence="3" type="ORF">FJY75_13600</name>
</gene>
<sequence>PVTAGHRRTLMEILEAVVADDNGTGKSARIEGVRVGGKTGTAQNPHGRDHALFVGVAPMESPRIVVMVVLECMGHGGSAAGPLARRVMEVCLGVKSPPADRPGEPAESPREAPGEADGAGHIARAAAPGAGARGAGR</sequence>
<dbReference type="InterPro" id="IPR012338">
    <property type="entry name" value="Beta-lactam/transpept-like"/>
</dbReference>
<dbReference type="Pfam" id="PF00905">
    <property type="entry name" value="Transpeptidase"/>
    <property type="match status" value="1"/>
</dbReference>
<accession>A0A937XD79</accession>
<name>A0A937XD79_UNCEI</name>
<proteinExistence type="predicted"/>
<evidence type="ECO:0000259" key="2">
    <source>
        <dbReference type="Pfam" id="PF00905"/>
    </source>
</evidence>
<feature type="non-terminal residue" evidence="3">
    <location>
        <position position="1"/>
    </location>
</feature>
<organism evidence="3 4">
    <name type="scientific">Eiseniibacteriota bacterium</name>
    <dbReference type="NCBI Taxonomy" id="2212470"/>
    <lineage>
        <taxon>Bacteria</taxon>
        <taxon>Candidatus Eiseniibacteriota</taxon>
    </lineage>
</organism>
<dbReference type="EMBL" id="VGIY01000524">
    <property type="protein sequence ID" value="MBM3318877.1"/>
    <property type="molecule type" value="Genomic_DNA"/>
</dbReference>
<dbReference type="GO" id="GO:0005886">
    <property type="term" value="C:plasma membrane"/>
    <property type="evidence" value="ECO:0007669"/>
    <property type="project" value="TreeGrafter"/>
</dbReference>
<protein>
    <recommendedName>
        <fullName evidence="2">Penicillin-binding protein transpeptidase domain-containing protein</fullName>
    </recommendedName>
</protein>
<dbReference type="GO" id="GO:0008658">
    <property type="term" value="F:penicillin binding"/>
    <property type="evidence" value="ECO:0007669"/>
    <property type="project" value="InterPro"/>
</dbReference>
<reference evidence="3" key="1">
    <citation type="submission" date="2019-03" db="EMBL/GenBank/DDBJ databases">
        <title>Lake Tanganyika Metagenome-Assembled Genomes (MAGs).</title>
        <authorList>
            <person name="Tran P."/>
        </authorList>
    </citation>
    <scope>NUCLEOTIDE SEQUENCE</scope>
    <source>
        <strain evidence="3">M_DeepCast_400m_m2_100</strain>
    </source>
</reference>
<evidence type="ECO:0000313" key="3">
    <source>
        <dbReference type="EMBL" id="MBM3318877.1"/>
    </source>
</evidence>
<evidence type="ECO:0000313" key="4">
    <source>
        <dbReference type="Proteomes" id="UP000748308"/>
    </source>
</evidence>
<evidence type="ECO:0000256" key="1">
    <source>
        <dbReference type="SAM" id="MobiDB-lite"/>
    </source>
</evidence>
<dbReference type="AlphaFoldDB" id="A0A937XD79"/>
<feature type="domain" description="Penicillin-binding protein transpeptidase" evidence="2">
    <location>
        <begin position="2"/>
        <end position="89"/>
    </location>
</feature>
<dbReference type="Gene3D" id="3.40.710.10">
    <property type="entry name" value="DD-peptidase/beta-lactamase superfamily"/>
    <property type="match status" value="1"/>
</dbReference>
<feature type="compositionally biased region" description="Basic and acidic residues" evidence="1">
    <location>
        <begin position="101"/>
        <end position="113"/>
    </location>
</feature>
<comment type="caution">
    <text evidence="3">The sequence shown here is derived from an EMBL/GenBank/DDBJ whole genome shotgun (WGS) entry which is preliminary data.</text>
</comment>
<feature type="compositionally biased region" description="Low complexity" evidence="1">
    <location>
        <begin position="119"/>
        <end position="130"/>
    </location>
</feature>
<dbReference type="InterPro" id="IPR050515">
    <property type="entry name" value="Beta-lactam/transpept"/>
</dbReference>
<dbReference type="InterPro" id="IPR001460">
    <property type="entry name" value="PCN-bd_Tpept"/>
</dbReference>
<feature type="region of interest" description="Disordered" evidence="1">
    <location>
        <begin position="94"/>
        <end position="137"/>
    </location>
</feature>